<gene>
    <name evidence="6" type="primary">lpdV</name>
    <name evidence="6" type="ORF">OPDIPICF_03335</name>
</gene>
<dbReference type="Gene3D" id="3.50.50.60">
    <property type="entry name" value="FAD/NAD(P)-binding domain"/>
    <property type="match status" value="2"/>
</dbReference>
<proteinExistence type="predicted"/>
<dbReference type="Pfam" id="PF07992">
    <property type="entry name" value="Pyr_redox_2"/>
    <property type="match status" value="1"/>
</dbReference>
<evidence type="ECO:0000256" key="2">
    <source>
        <dbReference type="ARBA" id="ARBA00022630"/>
    </source>
</evidence>
<keyword evidence="3" id="KW-0274">FAD</keyword>
<dbReference type="InterPro" id="IPR016156">
    <property type="entry name" value="FAD/NAD-linked_Rdtase_dimer_sf"/>
</dbReference>
<comment type="cofactor">
    <cofactor evidence="1">
        <name>FAD</name>
        <dbReference type="ChEBI" id="CHEBI:57692"/>
    </cofactor>
</comment>
<dbReference type="SUPFAM" id="SSF51905">
    <property type="entry name" value="FAD/NAD(P)-binding domain"/>
    <property type="match status" value="1"/>
</dbReference>
<name>A0A5S9R0F0_9GAMM</name>
<dbReference type="Gene3D" id="3.30.390.30">
    <property type="match status" value="1"/>
</dbReference>
<feature type="domain" description="FAD/NAD(P)-binding" evidence="5">
    <location>
        <begin position="6"/>
        <end position="318"/>
    </location>
</feature>
<feature type="domain" description="Pyridine nucleotide-disulphide oxidoreductase dimerisation" evidence="4">
    <location>
        <begin position="341"/>
        <end position="443"/>
    </location>
</feature>
<dbReference type="PRINTS" id="PR00368">
    <property type="entry name" value="FADPNR"/>
</dbReference>
<dbReference type="GO" id="GO:0004148">
    <property type="term" value="F:dihydrolipoyl dehydrogenase (NADH) activity"/>
    <property type="evidence" value="ECO:0007669"/>
    <property type="project" value="UniProtKB-EC"/>
</dbReference>
<accession>A0A5S9R0F0</accession>
<dbReference type="InterPro" id="IPR004099">
    <property type="entry name" value="Pyr_nucl-diS_OxRdtase_dimer"/>
</dbReference>
<evidence type="ECO:0000259" key="4">
    <source>
        <dbReference type="Pfam" id="PF02852"/>
    </source>
</evidence>
<evidence type="ECO:0000256" key="1">
    <source>
        <dbReference type="ARBA" id="ARBA00001974"/>
    </source>
</evidence>
<sequence length="466" mass="50111">MSRRVDVAIIGAGSAGVSALRTVRQFTDNYLLIDGGALGTSCARVGCMPSKSLIETARLFQNRHRQQSRGITGTEHLSVHTKDVLEQVRSDRDFFTRTTANLTDELSKNHFLQGYARFDAPNQLDVDGKKFECGAVIIATGTQAYVPTQWQSLGHRLLVSDWLFEQTDLPHKLGVVGLGAIGLEVGQALAHLGHDVVGVDLADALGGAQDPAIIKVAHDTIGRSLPMHTGHHVTLSGSGDGVSMQFGDNRCGVDNVIVAVGRTPNVANLNLQALGVPLNTAGVPDSDPQTCQIGDLPVFIAGDVSVHQPLQHEAIDEGAIAGFNSVCADIRAYRRRVPLKITFTDPQIAQFGCGYGSLDLTTTVVGQALMADNGRARISGMNAGLIRLYANRAGLLLGGELLCDHAEHMAHLLAWQITHSATVASILRQPFYHPVVEEAIRSALRTMAKKLYKNHSVVEWQEPILL</sequence>
<keyword evidence="6" id="KW-0560">Oxidoreductase</keyword>
<evidence type="ECO:0000313" key="6">
    <source>
        <dbReference type="EMBL" id="CAA0125055.1"/>
    </source>
</evidence>
<evidence type="ECO:0000256" key="3">
    <source>
        <dbReference type="ARBA" id="ARBA00022827"/>
    </source>
</evidence>
<keyword evidence="2" id="KW-0285">Flavoprotein</keyword>
<reference evidence="6 7" key="1">
    <citation type="submission" date="2019-11" db="EMBL/GenBank/DDBJ databases">
        <authorList>
            <person name="Holert J."/>
        </authorList>
    </citation>
    <scope>NUCLEOTIDE SEQUENCE [LARGE SCALE GENOMIC DNA]</scope>
    <source>
        <strain evidence="6">SB11_3</strain>
    </source>
</reference>
<evidence type="ECO:0000259" key="5">
    <source>
        <dbReference type="Pfam" id="PF07992"/>
    </source>
</evidence>
<protein>
    <submittedName>
        <fullName evidence="6">Dihydrolipoyl dehydrogenase</fullName>
        <ecNumber evidence="6">1.8.1.4</ecNumber>
    </submittedName>
</protein>
<dbReference type="InterPro" id="IPR023753">
    <property type="entry name" value="FAD/NAD-binding_dom"/>
</dbReference>
<dbReference type="GO" id="GO:0050660">
    <property type="term" value="F:flavin adenine dinucleotide binding"/>
    <property type="evidence" value="ECO:0007669"/>
    <property type="project" value="TreeGrafter"/>
</dbReference>
<dbReference type="SUPFAM" id="SSF55424">
    <property type="entry name" value="FAD/NAD-linked reductases, dimerisation (C-terminal) domain"/>
    <property type="match status" value="1"/>
</dbReference>
<evidence type="ECO:0000313" key="7">
    <source>
        <dbReference type="Proteomes" id="UP000441399"/>
    </source>
</evidence>
<dbReference type="OrthoDB" id="9800167at2"/>
<dbReference type="GO" id="GO:0003955">
    <property type="term" value="F:NAD(P)H dehydrogenase (quinone) activity"/>
    <property type="evidence" value="ECO:0007669"/>
    <property type="project" value="TreeGrafter"/>
</dbReference>
<dbReference type="PRINTS" id="PR00411">
    <property type="entry name" value="PNDRDTASEI"/>
</dbReference>
<dbReference type="EMBL" id="CACSIO010000061">
    <property type="protein sequence ID" value="CAA0125055.1"/>
    <property type="molecule type" value="Genomic_DNA"/>
</dbReference>
<dbReference type="PANTHER" id="PTHR43014:SF4">
    <property type="entry name" value="PYRIDINE NUCLEOTIDE-DISULFIDE OXIDOREDUCTASE RCLA-RELATED"/>
    <property type="match status" value="1"/>
</dbReference>
<dbReference type="InterPro" id="IPR036188">
    <property type="entry name" value="FAD/NAD-bd_sf"/>
</dbReference>
<dbReference type="Pfam" id="PF02852">
    <property type="entry name" value="Pyr_redox_dim"/>
    <property type="match status" value="1"/>
</dbReference>
<dbReference type="AlphaFoldDB" id="A0A5S9R0F0"/>
<dbReference type="NCBIfam" id="NF004939">
    <property type="entry name" value="PRK06292.1-1"/>
    <property type="match status" value="1"/>
</dbReference>
<organism evidence="6 7">
    <name type="scientific">BD1-7 clade bacterium</name>
    <dbReference type="NCBI Taxonomy" id="2029982"/>
    <lineage>
        <taxon>Bacteria</taxon>
        <taxon>Pseudomonadati</taxon>
        <taxon>Pseudomonadota</taxon>
        <taxon>Gammaproteobacteria</taxon>
        <taxon>Cellvibrionales</taxon>
        <taxon>Spongiibacteraceae</taxon>
        <taxon>BD1-7 clade</taxon>
    </lineage>
</organism>
<dbReference type="PANTHER" id="PTHR43014">
    <property type="entry name" value="MERCURIC REDUCTASE"/>
    <property type="match status" value="1"/>
</dbReference>
<keyword evidence="7" id="KW-1185">Reference proteome</keyword>
<dbReference type="EC" id="1.8.1.4" evidence="6"/>
<dbReference type="Proteomes" id="UP000441399">
    <property type="component" value="Unassembled WGS sequence"/>
</dbReference>